<organism evidence="1 2">
    <name type="scientific">Salinicola socius</name>
    <dbReference type="NCBI Taxonomy" id="404433"/>
    <lineage>
        <taxon>Bacteria</taxon>
        <taxon>Pseudomonadati</taxon>
        <taxon>Pseudomonadota</taxon>
        <taxon>Gammaproteobacteria</taxon>
        <taxon>Oceanospirillales</taxon>
        <taxon>Halomonadaceae</taxon>
        <taxon>Salinicola</taxon>
    </lineage>
</organism>
<reference evidence="1 2" key="1">
    <citation type="submission" date="2016-12" db="EMBL/GenBank/DDBJ databases">
        <title>Draft genome sequences of strains Salinicola socius SMB35, Salinicola sp. MH3R3-1 and Chromohalobacter sp. SMB17 from the Verkhnekamsk potash mining region of Russia.</title>
        <authorList>
            <person name="Mavrodi D.V."/>
            <person name="Olsson B.E."/>
            <person name="Korsakova E.S."/>
            <person name="Pyankova A."/>
            <person name="Mavrodi O.V."/>
            <person name="Plotnikova E.G."/>
        </authorList>
    </citation>
    <scope>NUCLEOTIDE SEQUENCE [LARGE SCALE GENOMIC DNA]</scope>
    <source>
        <strain evidence="1 2">SMB35</strain>
    </source>
</reference>
<sequence length="161" mass="17485">MTLNIALIEATDRTLRTYSTTASAADTAIKIQLLSIVRLDEIDKATQPFSEPLQLALLDVTNTTPERLLELLSAHYDAGFDVGERLADHVSLSRMKAACWMITSASQTIWQSPALENRYQELSAAASTARDNGDTPIIIKLADQITALHAANAATAKAWMA</sequence>
<accession>A0A1Q8SV71</accession>
<protein>
    <submittedName>
        <fullName evidence="1">Uncharacterized protein</fullName>
    </submittedName>
</protein>
<keyword evidence="2" id="KW-1185">Reference proteome</keyword>
<proteinExistence type="predicted"/>
<dbReference type="STRING" id="404433.BTW07_04565"/>
<evidence type="ECO:0000313" key="1">
    <source>
        <dbReference type="EMBL" id="OLO05307.1"/>
    </source>
</evidence>
<dbReference type="Proteomes" id="UP000186878">
    <property type="component" value="Unassembled WGS sequence"/>
</dbReference>
<name>A0A1Q8SV71_9GAMM</name>
<dbReference type="EMBL" id="MSDO01000004">
    <property type="protein sequence ID" value="OLO05307.1"/>
    <property type="molecule type" value="Genomic_DNA"/>
</dbReference>
<evidence type="ECO:0000313" key="2">
    <source>
        <dbReference type="Proteomes" id="UP000186878"/>
    </source>
</evidence>
<comment type="caution">
    <text evidence="1">The sequence shown here is derived from an EMBL/GenBank/DDBJ whole genome shotgun (WGS) entry which is preliminary data.</text>
</comment>
<dbReference type="AlphaFoldDB" id="A0A1Q8SV71"/>
<dbReference type="RefSeq" id="WP_075568991.1">
    <property type="nucleotide sequence ID" value="NZ_MSDO01000004.1"/>
</dbReference>
<gene>
    <name evidence="1" type="ORF">BTW07_04565</name>
</gene>